<dbReference type="STRING" id="284811.Q752Q8"/>
<name>Q752Q8_EREGS</name>
<evidence type="ECO:0000313" key="2">
    <source>
        <dbReference type="Proteomes" id="UP000000591"/>
    </source>
</evidence>
<dbReference type="FunCoup" id="Q752Q8">
    <property type="interactions" value="188"/>
</dbReference>
<dbReference type="RefSeq" id="NP_986062.2">
    <property type="nucleotide sequence ID" value="NM_212198.2"/>
</dbReference>
<dbReference type="GeneID" id="4622341"/>
<sequence>MEGLLQSDAQLAFSRQAVRRYEAAAPEVDDDRKSGHKRHIISVDDHLKINYEVVKNVPGNLVDVASAKGKKAVKADEIARINKFKALYFKEQLHRLHDEFVTKSAALREDGALPAPPAPPSQQQQYEWLCEIQAGLLQQYRDAVQEEKRWYLKKELLLDANIRLDLFTSRDSVSGTLKVGKDNTHKSCIF</sequence>
<dbReference type="AlphaFoldDB" id="Q752Q8"/>
<proteinExistence type="predicted"/>
<protein>
    <submittedName>
        <fullName evidence="1">AFR515Wp</fullName>
    </submittedName>
</protein>
<keyword evidence="2" id="KW-1185">Reference proteome</keyword>
<dbReference type="InParanoid" id="Q752Q8"/>
<dbReference type="eggNOG" id="ENOG502S125">
    <property type="taxonomic scope" value="Eukaryota"/>
</dbReference>
<dbReference type="KEGG" id="ago:AGOS_AFR515W"/>
<organism evidence="1 2">
    <name type="scientific">Eremothecium gossypii (strain ATCC 10895 / CBS 109.51 / FGSC 9923 / NRRL Y-1056)</name>
    <name type="common">Yeast</name>
    <name type="synonym">Ashbya gossypii</name>
    <dbReference type="NCBI Taxonomy" id="284811"/>
    <lineage>
        <taxon>Eukaryota</taxon>
        <taxon>Fungi</taxon>
        <taxon>Dikarya</taxon>
        <taxon>Ascomycota</taxon>
        <taxon>Saccharomycotina</taxon>
        <taxon>Saccharomycetes</taxon>
        <taxon>Saccharomycetales</taxon>
        <taxon>Saccharomycetaceae</taxon>
        <taxon>Eremothecium</taxon>
    </lineage>
</organism>
<accession>Q752Q8</accession>
<dbReference type="OMA" id="KINYEMV"/>
<dbReference type="Proteomes" id="UP000000591">
    <property type="component" value="Chromosome VI"/>
</dbReference>
<reference evidence="1 2" key="1">
    <citation type="journal article" date="2004" name="Science">
        <title>The Ashbya gossypii genome as a tool for mapping the ancient Saccharomyces cerevisiae genome.</title>
        <authorList>
            <person name="Dietrich F.S."/>
            <person name="Voegeli S."/>
            <person name="Brachat S."/>
            <person name="Lerch A."/>
            <person name="Gates K."/>
            <person name="Steiner S."/>
            <person name="Mohr C."/>
            <person name="Pohlmann R."/>
            <person name="Luedi P."/>
            <person name="Choi S."/>
            <person name="Wing R.A."/>
            <person name="Flavier A."/>
            <person name="Gaffney T.D."/>
            <person name="Philippsen P."/>
        </authorList>
    </citation>
    <scope>NUCLEOTIDE SEQUENCE [LARGE SCALE GENOMIC DNA]</scope>
    <source>
        <strain evidence="2">ATCC 10895 / CBS 109.51 / FGSC 9923 / NRRL Y-1056</strain>
    </source>
</reference>
<dbReference type="HOGENOM" id="CLU_105947_0_0_1"/>
<dbReference type="OrthoDB" id="4063618at2759"/>
<gene>
    <name evidence="1" type="ORF">AGOS_AFR515W</name>
</gene>
<dbReference type="EMBL" id="AE016819">
    <property type="protein sequence ID" value="AAS53886.2"/>
    <property type="molecule type" value="Genomic_DNA"/>
</dbReference>
<evidence type="ECO:0000313" key="1">
    <source>
        <dbReference type="EMBL" id="AAS53886.2"/>
    </source>
</evidence>
<reference evidence="2" key="2">
    <citation type="journal article" date="2013" name="G3 (Bethesda)">
        <title>Genomes of Ashbya fungi isolated from insects reveal four mating-type loci, numerous translocations, lack of transposons, and distinct gene duplications.</title>
        <authorList>
            <person name="Dietrich F.S."/>
            <person name="Voegeli S."/>
            <person name="Kuo S."/>
            <person name="Philippsen P."/>
        </authorList>
    </citation>
    <scope>GENOME REANNOTATION</scope>
    <source>
        <strain evidence="2">ATCC 10895 / CBS 109.51 / FGSC 9923 / NRRL Y-1056</strain>
    </source>
</reference>